<dbReference type="GeneID" id="584205"/>
<evidence type="ECO:0000256" key="1">
    <source>
        <dbReference type="ARBA" id="ARBA00008433"/>
    </source>
</evidence>
<dbReference type="FunCoup" id="A0A7M7SSJ7">
    <property type="interactions" value="852"/>
</dbReference>
<dbReference type="Proteomes" id="UP000007110">
    <property type="component" value="Unassembled WGS sequence"/>
</dbReference>
<reference evidence="3" key="1">
    <citation type="submission" date="2015-02" db="EMBL/GenBank/DDBJ databases">
        <title>Genome sequencing for Strongylocentrotus purpuratus.</title>
        <authorList>
            <person name="Murali S."/>
            <person name="Liu Y."/>
            <person name="Vee V."/>
            <person name="English A."/>
            <person name="Wang M."/>
            <person name="Skinner E."/>
            <person name="Han Y."/>
            <person name="Muzny D.M."/>
            <person name="Worley K.C."/>
            <person name="Gibbs R.A."/>
        </authorList>
    </citation>
    <scope>NUCLEOTIDE SEQUENCE</scope>
</reference>
<dbReference type="CTD" id="10641"/>
<reference evidence="2" key="2">
    <citation type="submission" date="2021-01" db="UniProtKB">
        <authorList>
            <consortium name="EnsemblMetazoa"/>
        </authorList>
    </citation>
    <scope>IDENTIFICATION</scope>
</reference>
<protein>
    <recommendedName>
        <fullName evidence="4">Nitrogen permease regulator 2-like protein</fullName>
    </recommendedName>
</protein>
<dbReference type="GO" id="GO:1904262">
    <property type="term" value="P:negative regulation of TORC1 signaling"/>
    <property type="evidence" value="ECO:0000318"/>
    <property type="project" value="GO_Central"/>
</dbReference>
<dbReference type="OMA" id="IVMHKPD"/>
<evidence type="ECO:0000313" key="2">
    <source>
        <dbReference type="EnsemblMetazoa" id="XP_030828296"/>
    </source>
</evidence>
<dbReference type="GO" id="GO:0034198">
    <property type="term" value="P:cellular response to amino acid starvation"/>
    <property type="evidence" value="ECO:0000318"/>
    <property type="project" value="GO_Central"/>
</dbReference>
<accession>A0A7M7SSJ7</accession>
<dbReference type="Pfam" id="PF06218">
    <property type="entry name" value="NPR2"/>
    <property type="match status" value="2"/>
</dbReference>
<dbReference type="PANTHER" id="PTHR12991">
    <property type="entry name" value="NITROGEN PERMEASE REGULATOR 2/TUMOR SUPPRESSOR CANDIDATE 4"/>
    <property type="match status" value="1"/>
</dbReference>
<dbReference type="GO" id="GO:0005774">
    <property type="term" value="C:vacuolar membrane"/>
    <property type="evidence" value="ECO:0000318"/>
    <property type="project" value="GO_Central"/>
</dbReference>
<dbReference type="RefSeq" id="XP_030828296.1">
    <property type="nucleotide sequence ID" value="XM_030972436.1"/>
</dbReference>
<name>A0A7M7SSJ7_STRPU</name>
<dbReference type="OrthoDB" id="338854at2759"/>
<comment type="similarity">
    <text evidence="1">Belongs to the NPR2 family.</text>
</comment>
<organism evidence="2 3">
    <name type="scientific">Strongylocentrotus purpuratus</name>
    <name type="common">Purple sea urchin</name>
    <dbReference type="NCBI Taxonomy" id="7668"/>
    <lineage>
        <taxon>Eukaryota</taxon>
        <taxon>Metazoa</taxon>
        <taxon>Echinodermata</taxon>
        <taxon>Eleutherozoa</taxon>
        <taxon>Echinozoa</taxon>
        <taxon>Echinoidea</taxon>
        <taxon>Euechinoidea</taxon>
        <taxon>Echinacea</taxon>
        <taxon>Camarodonta</taxon>
        <taxon>Echinidea</taxon>
        <taxon>Strongylocentrotidae</taxon>
        <taxon>Strongylocentrotus</taxon>
    </lineage>
</organism>
<keyword evidence="3" id="KW-1185">Reference proteome</keyword>
<dbReference type="GO" id="GO:1990130">
    <property type="term" value="C:GATOR1 complex"/>
    <property type="evidence" value="ECO:0000318"/>
    <property type="project" value="GO_Central"/>
</dbReference>
<dbReference type="PANTHER" id="PTHR12991:SF10">
    <property type="entry name" value="GATOR COMPLEX PROTEIN NPRL2"/>
    <property type="match status" value="1"/>
</dbReference>
<dbReference type="EnsemblMetazoa" id="XM_030972436">
    <property type="protein sequence ID" value="XP_030828296"/>
    <property type="gene ID" value="LOC584205"/>
</dbReference>
<dbReference type="AlphaFoldDB" id="A0A7M7SSJ7"/>
<evidence type="ECO:0008006" key="4">
    <source>
        <dbReference type="Google" id="ProtNLM"/>
    </source>
</evidence>
<dbReference type="GO" id="GO:0010508">
    <property type="term" value="P:positive regulation of autophagy"/>
    <property type="evidence" value="ECO:0000318"/>
    <property type="project" value="GO_Central"/>
</dbReference>
<evidence type="ECO:0000313" key="3">
    <source>
        <dbReference type="Proteomes" id="UP000007110"/>
    </source>
</evidence>
<sequence>MAAFPVGKLKCIFFSEFHPQAGPKITYQVPDDYISRELFDIFSVYIIPKPELQDKLITVNVKQGKVIGWPSCIRDDKYARNEYLFNVCFVCDSTTDVSSYETLVKKLSAYFTTLELECAFLSNEETKCRVPDILEKLLSHLNEFGKCSVPINDSNTIHLKIVPPTKEPQSVLEHHVPMFLCSKEHYENNQWDLTTQQILQYIDGVNHVQRIAVEADVDLNLVKICLQNLLYYGVITIVPIFQYSNVYMVQPSINTLMENTQLQRECIEYVTLPGHNPPTLRSVMLLYSSLCPGMTVRDLCMRHNPRALNICERHLIQFGVVKGLIRRLHKYPVKLQTADGQHNGQHNAGRNLDRWMQGKLNFDEICCGTGMSHKDLDEQVEKDVDVSVCWK</sequence>
<dbReference type="InParanoid" id="A0A7M7SSJ7"/>
<dbReference type="KEGG" id="spu:584205"/>
<dbReference type="InterPro" id="IPR009348">
    <property type="entry name" value="NPR2-like"/>
</dbReference>
<proteinExistence type="inferred from homology"/>